<dbReference type="InterPro" id="IPR036852">
    <property type="entry name" value="Peptidase_S8/S53_dom_sf"/>
</dbReference>
<dbReference type="InterPro" id="IPR015366">
    <property type="entry name" value="S53_propep"/>
</dbReference>
<dbReference type="InterPro" id="IPR050819">
    <property type="entry name" value="Tripeptidyl-peptidase_I"/>
</dbReference>
<feature type="signal peptide" evidence="11">
    <location>
        <begin position="1"/>
        <end position="17"/>
    </location>
</feature>
<keyword evidence="6 8" id="KW-0106">Calcium</keyword>
<keyword evidence="5 8" id="KW-0720">Serine protease</keyword>
<dbReference type="PANTHER" id="PTHR14218">
    <property type="entry name" value="PROTEASE S8 TRIPEPTIDYL PEPTIDASE I CLN2"/>
    <property type="match status" value="1"/>
</dbReference>
<evidence type="ECO:0000256" key="10">
    <source>
        <dbReference type="SAM" id="Phobius"/>
    </source>
</evidence>
<dbReference type="Proteomes" id="UP000256964">
    <property type="component" value="Unassembled WGS sequence"/>
</dbReference>
<dbReference type="AlphaFoldDB" id="A0A371DEH8"/>
<dbReference type="GO" id="GO:0046872">
    <property type="term" value="F:metal ion binding"/>
    <property type="evidence" value="ECO:0007669"/>
    <property type="project" value="UniProtKB-UniRule"/>
</dbReference>
<reference evidence="13 14" key="1">
    <citation type="journal article" date="2018" name="Biotechnol. Biofuels">
        <title>Integrative visual omics of the white-rot fungus Polyporus brumalis exposes the biotechnological potential of its oxidative enzymes for delignifying raw plant biomass.</title>
        <authorList>
            <person name="Miyauchi S."/>
            <person name="Rancon A."/>
            <person name="Drula E."/>
            <person name="Hage H."/>
            <person name="Chaduli D."/>
            <person name="Favel A."/>
            <person name="Grisel S."/>
            <person name="Henrissat B."/>
            <person name="Herpoel-Gimbert I."/>
            <person name="Ruiz-Duenas F.J."/>
            <person name="Chevret D."/>
            <person name="Hainaut M."/>
            <person name="Lin J."/>
            <person name="Wang M."/>
            <person name="Pangilinan J."/>
            <person name="Lipzen A."/>
            <person name="Lesage-Meessen L."/>
            <person name="Navarro D."/>
            <person name="Riley R."/>
            <person name="Grigoriev I.V."/>
            <person name="Zhou S."/>
            <person name="Raouche S."/>
            <person name="Rosso M.N."/>
        </authorList>
    </citation>
    <scope>NUCLEOTIDE SEQUENCE [LARGE SCALE GENOMIC DNA]</scope>
    <source>
        <strain evidence="13 14">BRFM 1820</strain>
    </source>
</reference>
<keyword evidence="7" id="KW-0865">Zymogen</keyword>
<name>A0A371DEH8_9APHY</name>
<accession>A0A371DEH8</accession>
<keyword evidence="10" id="KW-1133">Transmembrane helix</keyword>
<sequence length="670" mass="69258">MLAAGLLSFILFAVALGRPASDSHELITRSQHDVTPSGFIEGEAPSDGIVRLTVAMPQSNISGLHTALLDVSDPYSPNYGKHLSKDELAQFVAPKPESVQAVTNWLKKNGITATNSSLAGDELTIHVPVEKANTLLAANFTTFIHEKTNTAMVRTLAYSLPANLADHVSFVYPTTHFVPPASKSGSMTISRPRRRLSDNVARDVVPADCANTISPACLFALYNIPADAASAPQNNLFVAGFGKEIAADDDLQAFLTQTRPDNPALARTTYQLTSVDVIQNFTQGTEEGSADIQYTVGVATNVPVTYVSVGGGSSLSDNLAMINFLIQLDEAPLVLTTSYGFQEDFSGPNLDLAIQLCNAYAQLGARGTSVVFSSGDSGVAGSAFRNPVCLPNNVFLPTFPSGCPFVTSVGGTTGINPEVALSISSGGFSNIFPRPAYQEAAVGNYLTALGNINAGLFNTTGRAYPDVALQAQFYFVITNGAPLDGGFVGTSASSPVFASMVSLVNDRLLNAGKPPLGFLNPLLYSDKATAMFNDITEGSNPGCNTNGFSAFAGWDAVTGFGSVDFQRFLTVALADDTRATPTPPSSSSAPQSSTQDSAPTQGSGDQAAGASTQGAASTSQGSASTSASSQSPSQTGAKGNGAMRGAGAGLGFAPVSSATVLLSLALILFA</sequence>
<evidence type="ECO:0000256" key="2">
    <source>
        <dbReference type="ARBA" id="ARBA00022670"/>
    </source>
</evidence>
<keyword evidence="14" id="KW-1185">Reference proteome</keyword>
<dbReference type="STRING" id="139420.A0A371DEH8"/>
<evidence type="ECO:0000256" key="4">
    <source>
        <dbReference type="ARBA" id="ARBA00022801"/>
    </source>
</evidence>
<feature type="domain" description="Peptidase S53" evidence="12">
    <location>
        <begin position="212"/>
        <end position="575"/>
    </location>
</feature>
<gene>
    <name evidence="13" type="ORF">OH76DRAFT_372185</name>
</gene>
<dbReference type="Pfam" id="PF09286">
    <property type="entry name" value="Pro-kuma_activ"/>
    <property type="match status" value="1"/>
</dbReference>
<dbReference type="PROSITE" id="PS51695">
    <property type="entry name" value="SEDOLISIN"/>
    <property type="match status" value="1"/>
</dbReference>
<evidence type="ECO:0000313" key="14">
    <source>
        <dbReference type="Proteomes" id="UP000256964"/>
    </source>
</evidence>
<evidence type="ECO:0000256" key="7">
    <source>
        <dbReference type="ARBA" id="ARBA00023145"/>
    </source>
</evidence>
<keyword evidence="4 8" id="KW-0378">Hydrolase</keyword>
<feature type="binding site" evidence="8">
    <location>
        <position position="553"/>
    </location>
    <ligand>
        <name>Ca(2+)</name>
        <dbReference type="ChEBI" id="CHEBI:29108"/>
    </ligand>
</feature>
<keyword evidence="2 8" id="KW-0645">Protease</keyword>
<keyword evidence="10" id="KW-0472">Membrane</keyword>
<evidence type="ECO:0000256" key="3">
    <source>
        <dbReference type="ARBA" id="ARBA00022723"/>
    </source>
</evidence>
<feature type="region of interest" description="Disordered" evidence="9">
    <location>
        <begin position="577"/>
        <end position="642"/>
    </location>
</feature>
<dbReference type="CDD" id="cd11377">
    <property type="entry name" value="Pro-peptidase_S53"/>
    <property type="match status" value="1"/>
</dbReference>
<dbReference type="GO" id="GO:0004252">
    <property type="term" value="F:serine-type endopeptidase activity"/>
    <property type="evidence" value="ECO:0007669"/>
    <property type="project" value="UniProtKB-UniRule"/>
</dbReference>
<feature type="transmembrane region" description="Helical" evidence="10">
    <location>
        <begin position="648"/>
        <end position="669"/>
    </location>
</feature>
<dbReference type="CDD" id="cd04056">
    <property type="entry name" value="Peptidases_S53"/>
    <property type="match status" value="1"/>
</dbReference>
<dbReference type="PANTHER" id="PTHR14218:SF15">
    <property type="entry name" value="TRIPEPTIDYL-PEPTIDASE 1"/>
    <property type="match status" value="1"/>
</dbReference>
<dbReference type="Gene3D" id="3.40.50.200">
    <property type="entry name" value="Peptidase S8/S53 domain"/>
    <property type="match status" value="1"/>
</dbReference>
<feature type="binding site" evidence="8">
    <location>
        <position position="555"/>
    </location>
    <ligand>
        <name>Ca(2+)</name>
        <dbReference type="ChEBI" id="CHEBI:29108"/>
    </ligand>
</feature>
<feature type="chain" id="PRO_5016753415" evidence="11">
    <location>
        <begin position="18"/>
        <end position="670"/>
    </location>
</feature>
<feature type="active site" description="Charge relay system" evidence="8">
    <location>
        <position position="491"/>
    </location>
</feature>
<evidence type="ECO:0000256" key="8">
    <source>
        <dbReference type="PROSITE-ProRule" id="PRU01032"/>
    </source>
</evidence>
<dbReference type="GO" id="GO:0005576">
    <property type="term" value="C:extracellular region"/>
    <property type="evidence" value="ECO:0007669"/>
    <property type="project" value="UniProtKB-SubCell"/>
</dbReference>
<feature type="active site" description="Charge relay system" evidence="8">
    <location>
        <position position="287"/>
    </location>
</feature>
<dbReference type="InterPro" id="IPR030400">
    <property type="entry name" value="Sedolisin_dom"/>
</dbReference>
<protein>
    <submittedName>
        <fullName evidence="13">Subtilisin-like protein</fullName>
    </submittedName>
</protein>
<dbReference type="SMART" id="SM00944">
    <property type="entry name" value="Pro-kuma_activ"/>
    <property type="match status" value="1"/>
</dbReference>
<dbReference type="OrthoDB" id="2738833at2759"/>
<proteinExistence type="predicted"/>
<evidence type="ECO:0000259" key="12">
    <source>
        <dbReference type="PROSITE" id="PS51695"/>
    </source>
</evidence>
<dbReference type="SUPFAM" id="SSF54897">
    <property type="entry name" value="Protease propeptides/inhibitors"/>
    <property type="match status" value="1"/>
</dbReference>
<evidence type="ECO:0000256" key="1">
    <source>
        <dbReference type="ARBA" id="ARBA00004239"/>
    </source>
</evidence>
<keyword evidence="10" id="KW-0812">Transmembrane</keyword>
<keyword evidence="11" id="KW-0732">Signal</keyword>
<evidence type="ECO:0000313" key="13">
    <source>
        <dbReference type="EMBL" id="RDX50913.1"/>
    </source>
</evidence>
<keyword evidence="3 8" id="KW-0479">Metal-binding</keyword>
<evidence type="ECO:0000256" key="11">
    <source>
        <dbReference type="SAM" id="SignalP"/>
    </source>
</evidence>
<comment type="subcellular location">
    <subcellularLocation>
        <location evidence="1">Secreted</location>
        <location evidence="1">Extracellular space</location>
    </subcellularLocation>
</comment>
<feature type="binding site" evidence="8">
    <location>
        <position position="534"/>
    </location>
    <ligand>
        <name>Ca(2+)</name>
        <dbReference type="ChEBI" id="CHEBI:29108"/>
    </ligand>
</feature>
<dbReference type="SUPFAM" id="SSF52743">
    <property type="entry name" value="Subtilisin-like"/>
    <property type="match status" value="1"/>
</dbReference>
<comment type="cofactor">
    <cofactor evidence="8">
        <name>Ca(2+)</name>
        <dbReference type="ChEBI" id="CHEBI:29108"/>
    </cofactor>
    <text evidence="8">Binds 1 Ca(2+) ion per subunit.</text>
</comment>
<dbReference type="GO" id="GO:0006508">
    <property type="term" value="P:proteolysis"/>
    <property type="evidence" value="ECO:0007669"/>
    <property type="project" value="UniProtKB-KW"/>
</dbReference>
<feature type="compositionally biased region" description="Low complexity" evidence="9">
    <location>
        <begin position="585"/>
        <end position="637"/>
    </location>
</feature>
<organism evidence="13 14">
    <name type="scientific">Lentinus brumalis</name>
    <dbReference type="NCBI Taxonomy" id="2498619"/>
    <lineage>
        <taxon>Eukaryota</taxon>
        <taxon>Fungi</taxon>
        <taxon>Dikarya</taxon>
        <taxon>Basidiomycota</taxon>
        <taxon>Agaricomycotina</taxon>
        <taxon>Agaricomycetes</taxon>
        <taxon>Polyporales</taxon>
        <taxon>Polyporaceae</taxon>
        <taxon>Lentinus</taxon>
    </lineage>
</organism>
<evidence type="ECO:0000256" key="9">
    <source>
        <dbReference type="SAM" id="MobiDB-lite"/>
    </source>
</evidence>
<evidence type="ECO:0000256" key="5">
    <source>
        <dbReference type="ARBA" id="ARBA00022825"/>
    </source>
</evidence>
<dbReference type="EMBL" id="KZ857397">
    <property type="protein sequence ID" value="RDX50913.1"/>
    <property type="molecule type" value="Genomic_DNA"/>
</dbReference>
<dbReference type="GO" id="GO:0008240">
    <property type="term" value="F:tripeptidyl-peptidase activity"/>
    <property type="evidence" value="ECO:0007669"/>
    <property type="project" value="TreeGrafter"/>
</dbReference>
<evidence type="ECO:0000256" key="6">
    <source>
        <dbReference type="ARBA" id="ARBA00022837"/>
    </source>
</evidence>
<feature type="binding site" evidence="8">
    <location>
        <position position="535"/>
    </location>
    <ligand>
        <name>Ca(2+)</name>
        <dbReference type="ChEBI" id="CHEBI:29108"/>
    </ligand>
</feature>
<feature type="active site" description="Charge relay system" evidence="8">
    <location>
        <position position="291"/>
    </location>
</feature>